<dbReference type="EMBL" id="CM009290">
    <property type="protein sequence ID" value="PNT53219.1"/>
    <property type="molecule type" value="Genomic_DNA"/>
</dbReference>
<sequence>MSVFPALDLNLLLIARPKIETSGLVNLEIAMSNTQALPVELTSPALKCVNVEIIRWMRLLGEITLTWWSSDFDTKILLRAWVCFWFVGGVFFAGR</sequence>
<keyword evidence="3" id="KW-1185">Reference proteome</keyword>
<keyword evidence="1" id="KW-0472">Membrane</keyword>
<name>B9GN00_POPTR</name>
<proteinExistence type="predicted"/>
<keyword evidence="1" id="KW-0812">Transmembrane</keyword>
<keyword evidence="1" id="KW-1133">Transmembrane helix</keyword>
<feature type="transmembrane region" description="Helical" evidence="1">
    <location>
        <begin position="76"/>
        <end position="94"/>
    </location>
</feature>
<dbReference type="Proteomes" id="UP000006729">
    <property type="component" value="Chromosome 1"/>
</dbReference>
<evidence type="ECO:0000313" key="2">
    <source>
        <dbReference type="EMBL" id="PNT53219.1"/>
    </source>
</evidence>
<accession>B9GN00</accession>
<organism evidence="2 3">
    <name type="scientific">Populus trichocarpa</name>
    <name type="common">Western balsam poplar</name>
    <name type="synonym">Populus balsamifera subsp. trichocarpa</name>
    <dbReference type="NCBI Taxonomy" id="3694"/>
    <lineage>
        <taxon>Eukaryota</taxon>
        <taxon>Viridiplantae</taxon>
        <taxon>Streptophyta</taxon>
        <taxon>Embryophyta</taxon>
        <taxon>Tracheophyta</taxon>
        <taxon>Spermatophyta</taxon>
        <taxon>Magnoliopsida</taxon>
        <taxon>eudicotyledons</taxon>
        <taxon>Gunneridae</taxon>
        <taxon>Pentapetalae</taxon>
        <taxon>rosids</taxon>
        <taxon>fabids</taxon>
        <taxon>Malpighiales</taxon>
        <taxon>Salicaceae</taxon>
        <taxon>Saliceae</taxon>
        <taxon>Populus</taxon>
    </lineage>
</organism>
<evidence type="ECO:0000256" key="1">
    <source>
        <dbReference type="SAM" id="Phobius"/>
    </source>
</evidence>
<dbReference type="InParanoid" id="B9GN00"/>
<gene>
    <name evidence="2" type="ORF">POPTR_001G074500</name>
</gene>
<protein>
    <submittedName>
        <fullName evidence="2">Uncharacterized protein</fullName>
    </submittedName>
</protein>
<reference evidence="2 3" key="1">
    <citation type="journal article" date="2006" name="Science">
        <title>The genome of black cottonwood, Populus trichocarpa (Torr. &amp; Gray).</title>
        <authorList>
            <person name="Tuskan G.A."/>
            <person name="Difazio S."/>
            <person name="Jansson S."/>
            <person name="Bohlmann J."/>
            <person name="Grigoriev I."/>
            <person name="Hellsten U."/>
            <person name="Putnam N."/>
            <person name="Ralph S."/>
            <person name="Rombauts S."/>
            <person name="Salamov A."/>
            <person name="Schein J."/>
            <person name="Sterck L."/>
            <person name="Aerts A."/>
            <person name="Bhalerao R.R."/>
            <person name="Bhalerao R.P."/>
            <person name="Blaudez D."/>
            <person name="Boerjan W."/>
            <person name="Brun A."/>
            <person name="Brunner A."/>
            <person name="Busov V."/>
            <person name="Campbell M."/>
            <person name="Carlson J."/>
            <person name="Chalot M."/>
            <person name="Chapman J."/>
            <person name="Chen G.L."/>
            <person name="Cooper D."/>
            <person name="Coutinho P.M."/>
            <person name="Couturier J."/>
            <person name="Covert S."/>
            <person name="Cronk Q."/>
            <person name="Cunningham R."/>
            <person name="Davis J."/>
            <person name="Degroeve S."/>
            <person name="Dejardin A."/>
            <person name="Depamphilis C."/>
            <person name="Detter J."/>
            <person name="Dirks B."/>
            <person name="Dubchak I."/>
            <person name="Duplessis S."/>
            <person name="Ehlting J."/>
            <person name="Ellis B."/>
            <person name="Gendler K."/>
            <person name="Goodstein D."/>
            <person name="Gribskov M."/>
            <person name="Grimwood J."/>
            <person name="Groover A."/>
            <person name="Gunter L."/>
            <person name="Hamberger B."/>
            <person name="Heinze B."/>
            <person name="Helariutta Y."/>
            <person name="Henrissat B."/>
            <person name="Holligan D."/>
            <person name="Holt R."/>
            <person name="Huang W."/>
            <person name="Islam-Faridi N."/>
            <person name="Jones S."/>
            <person name="Jones-Rhoades M."/>
            <person name="Jorgensen R."/>
            <person name="Joshi C."/>
            <person name="Kangasjarvi J."/>
            <person name="Karlsson J."/>
            <person name="Kelleher C."/>
            <person name="Kirkpatrick R."/>
            <person name="Kirst M."/>
            <person name="Kohler A."/>
            <person name="Kalluri U."/>
            <person name="Larimer F."/>
            <person name="Leebens-Mack J."/>
            <person name="Leple J.C."/>
            <person name="Locascio P."/>
            <person name="Lou Y."/>
            <person name="Lucas S."/>
            <person name="Martin F."/>
            <person name="Montanini B."/>
            <person name="Napoli C."/>
            <person name="Nelson D.R."/>
            <person name="Nelson C."/>
            <person name="Nieminen K."/>
            <person name="Nilsson O."/>
            <person name="Pereda V."/>
            <person name="Peter G."/>
            <person name="Philippe R."/>
            <person name="Pilate G."/>
            <person name="Poliakov A."/>
            <person name="Razumovskaya J."/>
            <person name="Richardson P."/>
            <person name="Rinaldi C."/>
            <person name="Ritland K."/>
            <person name="Rouze P."/>
            <person name="Ryaboy D."/>
            <person name="Schmutz J."/>
            <person name="Schrader J."/>
            <person name="Segerman B."/>
            <person name="Shin H."/>
            <person name="Siddiqui A."/>
            <person name="Sterky F."/>
            <person name="Terry A."/>
            <person name="Tsai C.J."/>
            <person name="Uberbacher E."/>
            <person name="Unneberg P."/>
            <person name="Vahala J."/>
            <person name="Wall K."/>
            <person name="Wessler S."/>
            <person name="Yang G."/>
            <person name="Yin T."/>
            <person name="Douglas C."/>
            <person name="Marra M."/>
            <person name="Sandberg G."/>
            <person name="Van de Peer Y."/>
            <person name="Rokhsar D."/>
        </authorList>
    </citation>
    <scope>NUCLEOTIDE SEQUENCE [LARGE SCALE GENOMIC DNA]</scope>
    <source>
        <strain evidence="3">cv. Nisqually</strain>
    </source>
</reference>
<dbReference type="AlphaFoldDB" id="B9GN00"/>
<evidence type="ECO:0000313" key="3">
    <source>
        <dbReference type="Proteomes" id="UP000006729"/>
    </source>
</evidence>
<dbReference type="HOGENOM" id="CLU_2376731_0_0_1"/>